<dbReference type="OrthoDB" id="109281at2157"/>
<name>E1RDX7_METP4</name>
<dbReference type="RefSeq" id="WP_013330341.1">
    <property type="nucleotide sequence ID" value="NC_014507.1"/>
</dbReference>
<sequence>MTESQKHYPQCKIVPIRMLSPETAEKFLNLIVRVKGIRRFVINGPSLPKTVPYGPARGKPNPNSNRRVIQIGDTETELRVQVGVIILEVEERSVIDEIRKVTSEFFEGKFSCQVMEGKFMKTEPTTSDYAKYGPNADEMILGLVDPRKKEGPVIIQGLK</sequence>
<proteinExistence type="predicted"/>
<dbReference type="Pfam" id="PF02505">
    <property type="entry name" value="MCR_D"/>
    <property type="match status" value="1"/>
</dbReference>
<dbReference type="eggNOG" id="arCOG04859">
    <property type="taxonomic scope" value="Archaea"/>
</dbReference>
<organism evidence="2 3">
    <name type="scientific">Methanolacinia petrolearia (strain DSM 11571 / OCM 486 / SEBR 4847)</name>
    <name type="common">Methanoplanus petrolearius</name>
    <dbReference type="NCBI Taxonomy" id="679926"/>
    <lineage>
        <taxon>Archaea</taxon>
        <taxon>Methanobacteriati</taxon>
        <taxon>Methanobacteriota</taxon>
        <taxon>Stenosarchaea group</taxon>
        <taxon>Methanomicrobia</taxon>
        <taxon>Methanomicrobiales</taxon>
        <taxon>Methanomicrobiaceae</taxon>
        <taxon>Methanolacinia</taxon>
    </lineage>
</organism>
<dbReference type="GeneID" id="9744911"/>
<evidence type="ECO:0000256" key="1">
    <source>
        <dbReference type="ARBA" id="ARBA00022994"/>
    </source>
</evidence>
<reference evidence="2 3" key="1">
    <citation type="journal article" date="2010" name="Stand. Genomic Sci.">
        <title>Complete genome sequence of Methanoplanus petrolearius type strain (SEBR 4847).</title>
        <authorList>
            <person name="Brambilla E."/>
            <person name="Djao O.D."/>
            <person name="Daligault H."/>
            <person name="Lapidus A."/>
            <person name="Lucas S."/>
            <person name="Hammon N."/>
            <person name="Nolan M."/>
            <person name="Tice H."/>
            <person name="Cheng J.F."/>
            <person name="Han C."/>
            <person name="Tapia R."/>
            <person name="Goodwin L."/>
            <person name="Pitluck S."/>
            <person name="Liolios K."/>
            <person name="Ivanova N."/>
            <person name="Mavromatis K."/>
            <person name="Mikhailova N."/>
            <person name="Pati A."/>
            <person name="Chen A."/>
            <person name="Palaniappan K."/>
            <person name="Land M."/>
            <person name="Hauser L."/>
            <person name="Chang Y.J."/>
            <person name="Jeffries C.D."/>
            <person name="Rohde M."/>
            <person name="Spring S."/>
            <person name="Sikorski J."/>
            <person name="Goker M."/>
            <person name="Woyke T."/>
            <person name="Bristow J."/>
            <person name="Eisen J.A."/>
            <person name="Markowitz V."/>
            <person name="Hugenholtz P."/>
            <person name="Kyrpides N.C."/>
            <person name="Klenk H.P."/>
        </authorList>
    </citation>
    <scope>NUCLEOTIDE SEQUENCE [LARGE SCALE GENOMIC DNA]</scope>
    <source>
        <strain evidence="3">DSM 11571 / OCM 486 / SEBR 4847</strain>
    </source>
</reference>
<protein>
    <submittedName>
        <fullName evidence="2">Methyl-coenzyme M reductase operon protein D</fullName>
    </submittedName>
</protein>
<dbReference type="NCBIfam" id="TIGR03260">
    <property type="entry name" value="met_CoM_red_D"/>
    <property type="match status" value="1"/>
</dbReference>
<dbReference type="AlphaFoldDB" id="E1RDX7"/>
<dbReference type="PIRSF" id="PIRSF005636">
    <property type="entry name" value="McrD"/>
    <property type="match status" value="1"/>
</dbReference>
<dbReference type="EMBL" id="CP002117">
    <property type="protein sequence ID" value="ADN37164.1"/>
    <property type="molecule type" value="Genomic_DNA"/>
</dbReference>
<gene>
    <name evidence="2" type="ordered locus">Mpet_2418</name>
</gene>
<dbReference type="HOGENOM" id="CLU_118415_0_0_2"/>
<dbReference type="KEGG" id="mpi:Mpet_2418"/>
<dbReference type="InterPro" id="IPR003901">
    <property type="entry name" value="Me_CoM_Rdtase_D"/>
</dbReference>
<evidence type="ECO:0000313" key="3">
    <source>
        <dbReference type="Proteomes" id="UP000006565"/>
    </source>
</evidence>
<dbReference type="Proteomes" id="UP000006565">
    <property type="component" value="Chromosome"/>
</dbReference>
<accession>E1RDX7</accession>
<dbReference type="GO" id="GO:0015948">
    <property type="term" value="P:methanogenesis"/>
    <property type="evidence" value="ECO:0007669"/>
    <property type="project" value="UniProtKB-KW"/>
</dbReference>
<dbReference type="STRING" id="679926.Mpet_2418"/>
<keyword evidence="1" id="KW-0484">Methanogenesis</keyword>
<keyword evidence="3" id="KW-1185">Reference proteome</keyword>
<evidence type="ECO:0000313" key="2">
    <source>
        <dbReference type="EMBL" id="ADN37164.1"/>
    </source>
</evidence>